<dbReference type="InterPro" id="IPR020067">
    <property type="entry name" value="Frizzled_dom"/>
</dbReference>
<dbReference type="KEGG" id="bgt:106057543"/>
<feature type="chain" id="PRO_5012090092" description="FZ domain-containing protein" evidence="3">
    <location>
        <begin position="32"/>
        <end position="360"/>
    </location>
</feature>
<name>A0A2C9JFZ9_BIOGL</name>
<dbReference type="Gene3D" id="1.10.2000.10">
    <property type="entry name" value="Frizzled cysteine-rich domain"/>
    <property type="match status" value="1"/>
</dbReference>
<evidence type="ECO:0000313" key="5">
    <source>
        <dbReference type="EnsemblMetazoa" id="BGLB001957-PB"/>
    </source>
</evidence>
<evidence type="ECO:0000256" key="1">
    <source>
        <dbReference type="ARBA" id="ARBA00023157"/>
    </source>
</evidence>
<feature type="signal peptide" evidence="3">
    <location>
        <begin position="1"/>
        <end position="31"/>
    </location>
</feature>
<dbReference type="OrthoDB" id="5985519at2759"/>
<protein>
    <recommendedName>
        <fullName evidence="4">FZ domain-containing protein</fullName>
    </recommendedName>
</protein>
<comment type="caution">
    <text evidence="2">Lacks conserved residue(s) required for the propagation of feature annotation.</text>
</comment>
<dbReference type="PROSITE" id="PS50038">
    <property type="entry name" value="FZ"/>
    <property type="match status" value="1"/>
</dbReference>
<reference evidence="5" key="1">
    <citation type="submission" date="2020-05" db="UniProtKB">
        <authorList>
            <consortium name="EnsemblMetazoa"/>
        </authorList>
    </citation>
    <scope>IDENTIFICATION</scope>
    <source>
        <strain evidence="5">BB02</strain>
    </source>
</reference>
<evidence type="ECO:0000259" key="4">
    <source>
        <dbReference type="PROSITE" id="PS50038"/>
    </source>
</evidence>
<dbReference type="SMART" id="SM00063">
    <property type="entry name" value="FRI"/>
    <property type="match status" value="1"/>
</dbReference>
<dbReference type="VEuPathDB" id="VectorBase:BGLAX_051771"/>
<dbReference type="EnsemblMetazoa" id="BGLB001957-RB">
    <property type="protein sequence ID" value="BGLB001957-PB"/>
    <property type="gene ID" value="BGLB001957"/>
</dbReference>
<accession>A0A2C9JFZ9</accession>
<dbReference type="STRING" id="6526.A0A2C9JFZ9"/>
<keyword evidence="1 2" id="KW-1015">Disulfide bond</keyword>
<dbReference type="Proteomes" id="UP000076420">
    <property type="component" value="Unassembled WGS sequence"/>
</dbReference>
<organism evidence="5 6">
    <name type="scientific">Biomphalaria glabrata</name>
    <name type="common">Bloodfluke planorb</name>
    <name type="synonym">Freshwater snail</name>
    <dbReference type="NCBI Taxonomy" id="6526"/>
    <lineage>
        <taxon>Eukaryota</taxon>
        <taxon>Metazoa</taxon>
        <taxon>Spiralia</taxon>
        <taxon>Lophotrochozoa</taxon>
        <taxon>Mollusca</taxon>
        <taxon>Gastropoda</taxon>
        <taxon>Heterobranchia</taxon>
        <taxon>Euthyneura</taxon>
        <taxon>Panpulmonata</taxon>
        <taxon>Hygrophila</taxon>
        <taxon>Lymnaeoidea</taxon>
        <taxon>Planorbidae</taxon>
        <taxon>Biomphalaria</taxon>
    </lineage>
</organism>
<keyword evidence="3" id="KW-0732">Signal</keyword>
<dbReference type="AlphaFoldDB" id="A0A2C9JFZ9"/>
<feature type="disulfide bond" evidence="2">
    <location>
        <begin position="134"/>
        <end position="158"/>
    </location>
</feature>
<evidence type="ECO:0000256" key="3">
    <source>
        <dbReference type="SAM" id="SignalP"/>
    </source>
</evidence>
<dbReference type="InterPro" id="IPR036790">
    <property type="entry name" value="Frizzled_dom_sf"/>
</dbReference>
<proteinExistence type="predicted"/>
<dbReference type="VEuPathDB" id="VectorBase:BGLB001957"/>
<dbReference type="CDD" id="cd07066">
    <property type="entry name" value="CRD_FZ"/>
    <property type="match status" value="1"/>
</dbReference>
<sequence>MYIPFPIMSSEILNWKKSWLLVLPLIHQVLTLPFTDTVSHAPETTTRTPCLSLESSRCTKFYSSFLAPNVYGDLTFQDASQRLESVLVGYAHLPDTLLVFLCSLYMPPCLDNVKLPTFGSKAAFRTPLPCMTMCELAEKEIRALRIGADVETTWPISCSTLPTDYCLNLAGPTTVAYVKSSINVKHFRSSVNDIVSFAPLEVELGNENDYELEVVTLSDAKIPSRRYDIADLGDPDYFQGWADVQGIGAANDYCRVVGKAKRRFLSCNLAGSRDQGHHYVSKLGFEAGHPNTWFMRDMDGDGRDDYCRCLLFQGSSKTTCMKSGERGFYGSTTQGGNQHTFSLPGSDGCHTRRINHVFGE</sequence>
<feature type="domain" description="FZ" evidence="4">
    <location>
        <begin position="100"/>
        <end position="169"/>
    </location>
</feature>
<gene>
    <name evidence="5" type="primary">106057543</name>
</gene>
<dbReference type="SUPFAM" id="SSF63501">
    <property type="entry name" value="Frizzled cysteine-rich domain"/>
    <property type="match status" value="1"/>
</dbReference>
<evidence type="ECO:0000256" key="2">
    <source>
        <dbReference type="PROSITE-ProRule" id="PRU00090"/>
    </source>
</evidence>
<evidence type="ECO:0000313" key="6">
    <source>
        <dbReference type="Proteomes" id="UP000076420"/>
    </source>
</evidence>